<evidence type="ECO:0000256" key="3">
    <source>
        <dbReference type="ARBA" id="ARBA00022722"/>
    </source>
</evidence>
<sequence length="87" mass="10265">MRTNFSKMLKSNGAIRLQFSVYEVRNTKRIINNLMSKIEAYAKHFTADDSVILFDIEAEKLTKYGNAIHRDQDVVYFLNNKHKSLYF</sequence>
<evidence type="ECO:0000256" key="4">
    <source>
        <dbReference type="ARBA" id="ARBA00022723"/>
    </source>
</evidence>
<evidence type="ECO:0000256" key="6">
    <source>
        <dbReference type="ARBA" id="ARBA00022801"/>
    </source>
</evidence>
<evidence type="ECO:0000313" key="9">
    <source>
        <dbReference type="EMBL" id="RHK45693.1"/>
    </source>
</evidence>
<dbReference type="NCBIfam" id="TIGR01573">
    <property type="entry name" value="cas2"/>
    <property type="match status" value="1"/>
</dbReference>
<dbReference type="GO" id="GO:0043571">
    <property type="term" value="P:maintenance of CRISPR repeat elements"/>
    <property type="evidence" value="ECO:0007669"/>
    <property type="project" value="InterPro"/>
</dbReference>
<keyword evidence="3" id="KW-0540">Nuclease</keyword>
<dbReference type="AlphaFoldDB" id="A0A3R6FEP1"/>
<accession>A0A3R6FEP1</accession>
<dbReference type="GO" id="GO:0046872">
    <property type="term" value="F:metal ion binding"/>
    <property type="evidence" value="ECO:0007669"/>
    <property type="project" value="UniProtKB-KW"/>
</dbReference>
<dbReference type="SUPFAM" id="SSF143430">
    <property type="entry name" value="TTP0101/SSO1404-like"/>
    <property type="match status" value="1"/>
</dbReference>
<dbReference type="InterPro" id="IPR021127">
    <property type="entry name" value="CRISPR_associated_Cas2"/>
</dbReference>
<keyword evidence="7" id="KW-0460">Magnesium</keyword>
<evidence type="ECO:0000256" key="2">
    <source>
        <dbReference type="ARBA" id="ARBA00009959"/>
    </source>
</evidence>
<keyword evidence="4" id="KW-0479">Metal-binding</keyword>
<dbReference type="OrthoDB" id="9798176at2"/>
<evidence type="ECO:0000256" key="7">
    <source>
        <dbReference type="ARBA" id="ARBA00022842"/>
    </source>
</evidence>
<feature type="non-terminal residue" evidence="9">
    <location>
        <position position="87"/>
    </location>
</feature>
<protein>
    <submittedName>
        <fullName evidence="9">CRISPR-associated endonuclease Cas2</fullName>
    </submittedName>
</protein>
<evidence type="ECO:0000313" key="10">
    <source>
        <dbReference type="Proteomes" id="UP000286598"/>
    </source>
</evidence>
<evidence type="ECO:0000256" key="1">
    <source>
        <dbReference type="ARBA" id="ARBA00001946"/>
    </source>
</evidence>
<dbReference type="EMBL" id="QRNO01000143">
    <property type="protein sequence ID" value="RHK45693.1"/>
    <property type="molecule type" value="Genomic_DNA"/>
</dbReference>
<gene>
    <name evidence="9" type="primary">cas2</name>
    <name evidence="9" type="ORF">DW060_13565</name>
</gene>
<dbReference type="Proteomes" id="UP000286598">
    <property type="component" value="Unassembled WGS sequence"/>
</dbReference>
<organism evidence="9 10">
    <name type="scientific">Leyella stercorea</name>
    <dbReference type="NCBI Taxonomy" id="363265"/>
    <lineage>
        <taxon>Bacteria</taxon>
        <taxon>Pseudomonadati</taxon>
        <taxon>Bacteroidota</taxon>
        <taxon>Bacteroidia</taxon>
        <taxon>Bacteroidales</taxon>
        <taxon>Prevotellaceae</taxon>
        <taxon>Leyella</taxon>
    </lineage>
</organism>
<comment type="similarity">
    <text evidence="2">Belongs to the CRISPR-associated endoribonuclease Cas2 protein family.</text>
</comment>
<dbReference type="GO" id="GO:0051607">
    <property type="term" value="P:defense response to virus"/>
    <property type="evidence" value="ECO:0007669"/>
    <property type="project" value="UniProtKB-KW"/>
</dbReference>
<keyword evidence="6" id="KW-0378">Hydrolase</keyword>
<dbReference type="GO" id="GO:0004521">
    <property type="term" value="F:RNA endonuclease activity"/>
    <property type="evidence" value="ECO:0007669"/>
    <property type="project" value="InterPro"/>
</dbReference>
<name>A0A3R6FEP1_9BACT</name>
<keyword evidence="10" id="KW-1185">Reference proteome</keyword>
<comment type="caution">
    <text evidence="9">The sequence shown here is derived from an EMBL/GenBank/DDBJ whole genome shotgun (WGS) entry which is preliminary data.</text>
</comment>
<comment type="cofactor">
    <cofactor evidence="1">
        <name>Mg(2+)</name>
        <dbReference type="ChEBI" id="CHEBI:18420"/>
    </cofactor>
</comment>
<dbReference type="GO" id="GO:0016787">
    <property type="term" value="F:hydrolase activity"/>
    <property type="evidence" value="ECO:0007669"/>
    <property type="project" value="UniProtKB-KW"/>
</dbReference>
<keyword evidence="5 9" id="KW-0255">Endonuclease</keyword>
<evidence type="ECO:0000256" key="5">
    <source>
        <dbReference type="ARBA" id="ARBA00022759"/>
    </source>
</evidence>
<dbReference type="Gene3D" id="3.30.70.240">
    <property type="match status" value="1"/>
</dbReference>
<proteinExistence type="inferred from homology"/>
<keyword evidence="8" id="KW-0051">Antiviral defense</keyword>
<evidence type="ECO:0000256" key="8">
    <source>
        <dbReference type="ARBA" id="ARBA00023118"/>
    </source>
</evidence>
<dbReference type="InterPro" id="IPR019199">
    <property type="entry name" value="Virulence_VapD/CRISPR_Cas2"/>
</dbReference>
<reference evidence="9 10" key="1">
    <citation type="submission" date="2018-08" db="EMBL/GenBank/DDBJ databases">
        <title>A genome reference for cultivated species of the human gut microbiota.</title>
        <authorList>
            <person name="Zou Y."/>
            <person name="Xue W."/>
            <person name="Luo G."/>
        </authorList>
    </citation>
    <scope>NUCLEOTIDE SEQUENCE [LARGE SCALE GENOMIC DNA]</scope>
    <source>
        <strain evidence="9 10">AF42-9</strain>
    </source>
</reference>
<dbReference type="Pfam" id="PF09827">
    <property type="entry name" value="CRISPR_Cas2"/>
    <property type="match status" value="1"/>
</dbReference>